<evidence type="ECO:0000256" key="1">
    <source>
        <dbReference type="SAM" id="Phobius"/>
    </source>
</evidence>
<keyword evidence="1" id="KW-1133">Transmembrane helix</keyword>
<keyword evidence="2" id="KW-0496">Mitochondrion</keyword>
<accession>Q0ZD08</accession>
<feature type="transmembrane region" description="Helical" evidence="1">
    <location>
        <begin position="12"/>
        <end position="42"/>
    </location>
</feature>
<reference evidence="2" key="1">
    <citation type="journal article" date="2006" name="Gene">
        <title>The mitochondrial genomes of Campodea fragilis and Campodea lubbocki (Hexapoda: Diplura): High genetic divergence in a morphologically uniform taxon.</title>
        <authorList>
            <person name="Podsiadlowski L."/>
            <person name="Carapelli A."/>
            <person name="Nardi F."/>
            <person name="Dallai R."/>
            <person name="Koch M."/>
            <person name="Boore J.L."/>
            <person name="Frati F."/>
        </authorList>
    </citation>
    <scope>NUCLEOTIDE SEQUENCE</scope>
</reference>
<dbReference type="CTD" id="4541"/>
<dbReference type="AlphaFoldDB" id="Q0ZD08"/>
<sequence length="169" mass="19670">MIMTVLLSTYFVNTLVMLMFFNPTPIIISIILQTILIAILLSIKMFSIWLPVILLLIMIGGMMILFMYMTSMIPNKHHSIKINIMILPAINLTIITLFIMNFLFPSTNFKSESMMTNKFFNLENFNMMTNLFSNNTYQITIFMAIYLLLTMIIIIKITNPWQGPLQHKN</sequence>
<proteinExistence type="predicted"/>
<dbReference type="RefSeq" id="YP_665522.1">
    <property type="nucleotide sequence ID" value="NC_008233.1"/>
</dbReference>
<organism evidence="2">
    <name type="scientific">Campodea fragilis</name>
    <dbReference type="NCBI Taxonomy" id="383857"/>
    <lineage>
        <taxon>Eukaryota</taxon>
        <taxon>Metazoa</taxon>
        <taxon>Ecdysozoa</taxon>
        <taxon>Arthropoda</taxon>
        <taxon>Hexapoda</taxon>
        <taxon>Diplura</taxon>
        <taxon>Rhabdura</taxon>
        <taxon>Campodeoidea</taxon>
        <taxon>Campodeidae</taxon>
        <taxon>Campodea</taxon>
    </lineage>
</organism>
<dbReference type="EMBL" id="DQ529236">
    <property type="protein sequence ID" value="ABF49572.1"/>
    <property type="molecule type" value="Genomic_DNA"/>
</dbReference>
<protein>
    <submittedName>
        <fullName evidence="2">NADH dehydrogenase subunit 6</fullName>
    </submittedName>
</protein>
<feature type="transmembrane region" description="Helical" evidence="1">
    <location>
        <begin position="82"/>
        <end position="104"/>
    </location>
</feature>
<dbReference type="GeneID" id="4177878"/>
<gene>
    <name evidence="2" type="primary">ND6</name>
</gene>
<feature type="transmembrane region" description="Helical" evidence="1">
    <location>
        <begin position="48"/>
        <end position="70"/>
    </location>
</feature>
<name>Q0ZD08_9HEXA</name>
<keyword evidence="1" id="KW-0472">Membrane</keyword>
<geneLocation type="mitochondrion" evidence="2"/>
<feature type="transmembrane region" description="Helical" evidence="1">
    <location>
        <begin position="137"/>
        <end position="158"/>
    </location>
</feature>
<evidence type="ECO:0000313" key="2">
    <source>
        <dbReference type="EMBL" id="ABF49572.1"/>
    </source>
</evidence>
<keyword evidence="1" id="KW-0812">Transmembrane</keyword>